<name>A0A9D4ZCL0_ADICA</name>
<organism evidence="1 2">
    <name type="scientific">Adiantum capillus-veneris</name>
    <name type="common">Maidenhair fern</name>
    <dbReference type="NCBI Taxonomy" id="13818"/>
    <lineage>
        <taxon>Eukaryota</taxon>
        <taxon>Viridiplantae</taxon>
        <taxon>Streptophyta</taxon>
        <taxon>Embryophyta</taxon>
        <taxon>Tracheophyta</taxon>
        <taxon>Polypodiopsida</taxon>
        <taxon>Polypodiidae</taxon>
        <taxon>Polypodiales</taxon>
        <taxon>Pteridineae</taxon>
        <taxon>Pteridaceae</taxon>
        <taxon>Vittarioideae</taxon>
        <taxon>Adiantum</taxon>
    </lineage>
</organism>
<protein>
    <submittedName>
        <fullName evidence="1">Uncharacterized protein</fullName>
    </submittedName>
</protein>
<evidence type="ECO:0000313" key="1">
    <source>
        <dbReference type="EMBL" id="KAI5067721.1"/>
    </source>
</evidence>
<comment type="caution">
    <text evidence="1">The sequence shown here is derived from an EMBL/GenBank/DDBJ whole genome shotgun (WGS) entry which is preliminary data.</text>
</comment>
<keyword evidence="2" id="KW-1185">Reference proteome</keyword>
<accession>A0A9D4ZCL0</accession>
<sequence>MQEAKGQCIKEGRDIYMLLLYAKIRLVSERNVTPVSESHTHNRKEEPLSLSLSLSHTHTHTHTQTHAHALSIGIRQRQLWIKRKATGCLGILGFMQMGNGIVAQRQAL</sequence>
<dbReference type="Proteomes" id="UP000886520">
    <property type="component" value="Chromosome 17"/>
</dbReference>
<dbReference type="AlphaFoldDB" id="A0A9D4ZCL0"/>
<proteinExistence type="predicted"/>
<gene>
    <name evidence="1" type="ORF">GOP47_0018249</name>
</gene>
<reference evidence="1" key="1">
    <citation type="submission" date="2021-01" db="EMBL/GenBank/DDBJ databases">
        <title>Adiantum capillus-veneris genome.</title>
        <authorList>
            <person name="Fang Y."/>
            <person name="Liao Q."/>
        </authorList>
    </citation>
    <scope>NUCLEOTIDE SEQUENCE</scope>
    <source>
        <strain evidence="1">H3</strain>
        <tissue evidence="1">Leaf</tissue>
    </source>
</reference>
<evidence type="ECO:0000313" key="2">
    <source>
        <dbReference type="Proteomes" id="UP000886520"/>
    </source>
</evidence>
<dbReference type="EMBL" id="JABFUD020000017">
    <property type="protein sequence ID" value="KAI5067721.1"/>
    <property type="molecule type" value="Genomic_DNA"/>
</dbReference>